<protein>
    <submittedName>
        <fullName evidence="3">RNA-directed DNA polymerase</fullName>
    </submittedName>
</protein>
<comment type="similarity">
    <text evidence="1">Belongs to the bacterial reverse transcriptase family.</text>
</comment>
<accession>A0ABY4HLM5</accession>
<evidence type="ECO:0000313" key="3">
    <source>
        <dbReference type="EMBL" id="UOX32379.1"/>
    </source>
</evidence>
<keyword evidence="3" id="KW-0695">RNA-directed DNA polymerase</keyword>
<dbReference type="InterPro" id="IPR000477">
    <property type="entry name" value="RT_dom"/>
</dbReference>
<reference evidence="3" key="1">
    <citation type="submission" date="2021-12" db="EMBL/GenBank/DDBJ databases">
        <authorList>
            <person name="Cha I.-T."/>
            <person name="Lee K.-E."/>
            <person name="Park S.-J."/>
        </authorList>
    </citation>
    <scope>NUCLEOTIDE SEQUENCE</scope>
    <source>
        <strain evidence="3">YSM-43</strain>
    </source>
</reference>
<evidence type="ECO:0000259" key="2">
    <source>
        <dbReference type="PROSITE" id="PS50878"/>
    </source>
</evidence>
<name>A0ABY4HLM5_9FLAO</name>
<gene>
    <name evidence="3" type="ORF">LXD69_09975</name>
</gene>
<feature type="domain" description="Reverse transcriptase" evidence="2">
    <location>
        <begin position="50"/>
        <end position="306"/>
    </location>
</feature>
<dbReference type="PROSITE" id="PS50878">
    <property type="entry name" value="RT_POL"/>
    <property type="match status" value="1"/>
</dbReference>
<proteinExistence type="inferred from homology"/>
<dbReference type="EMBL" id="CP090145">
    <property type="protein sequence ID" value="UOX32379.1"/>
    <property type="molecule type" value="Genomic_DNA"/>
</dbReference>
<dbReference type="GO" id="GO:0003964">
    <property type="term" value="F:RNA-directed DNA polymerase activity"/>
    <property type="evidence" value="ECO:0007669"/>
    <property type="project" value="UniProtKB-KW"/>
</dbReference>
<organism evidence="3 4">
    <name type="scientific">Flavobacterium sediminilitoris</name>
    <dbReference type="NCBI Taxonomy" id="2024526"/>
    <lineage>
        <taxon>Bacteria</taxon>
        <taxon>Pseudomonadati</taxon>
        <taxon>Bacteroidota</taxon>
        <taxon>Flavobacteriia</taxon>
        <taxon>Flavobacteriales</taxon>
        <taxon>Flavobacteriaceae</taxon>
        <taxon>Flavobacterium</taxon>
    </lineage>
</organism>
<sequence>MTQYQKFLSSDNFKLAFERLKTSGRSLYKTIYYEDLKLFELYLDDNINTVINNIKQDIYFPEKCHKIFIPKKDNFVRPLSMLNFIDLLVYQSLVNIIADVSYDVISPYYDKIIFGNVVNLSTANSEDRKFFFKSWKKKWKRFNEISKEHFEDGYIYLSEFDIASFFDTIDHNILCEILKNIFKIEEEILVLLSNCLEAWTADSNHKTFKSKHGIPQGPISSPLLADLYMFYLDSEIKRTTKKLDYKYLRYVDDIRILSKDKITSQKLIAGLDLISRDIGLIPQGSKILIKEVKDIDEELKIQNSKFSDITKEYKEETEGKEAKKLKAKTHKKLKKRFLECFDKASSEQYLDKTVIGFSLYKLNLDEEIKKKLLENSNLILTHFEGILFYFKKHFSKDAEVLNFIKEIITNEHILFNHQVALCFKYFPDYPFDEEIYKKYTFEKHRHWLVNYYMVAWLSNNKKTALILSDNSENYFIQRELNFYKYYTSDDNVTRKIIATKLLENKNPMISLQGLNLLFDNPFNFIDFKVNSEQNQFIRDIFNDQPSDIICFTLKNEWEVENPESFFNRGFWSDDKEYEELRTSFLLFIKTVNNDPSKSLLNLNSFNNLVFDKICERLSITKKTKEYGVNLDSKIIDDKLPLCNTYWIEINEKRNQKTEAHPYDKHGNIRIRINVSEFKELFEKQKLAIKELCEFRGF</sequence>
<dbReference type="Proteomes" id="UP000830454">
    <property type="component" value="Chromosome"/>
</dbReference>
<evidence type="ECO:0000256" key="1">
    <source>
        <dbReference type="ARBA" id="ARBA00034120"/>
    </source>
</evidence>
<dbReference type="CDD" id="cd01646">
    <property type="entry name" value="RT_Bac_retron_I"/>
    <property type="match status" value="1"/>
</dbReference>
<dbReference type="InterPro" id="IPR043502">
    <property type="entry name" value="DNA/RNA_pol_sf"/>
</dbReference>
<dbReference type="PANTHER" id="PTHR34047">
    <property type="entry name" value="NUCLEAR INTRON MATURASE 1, MITOCHONDRIAL-RELATED"/>
    <property type="match status" value="1"/>
</dbReference>
<keyword evidence="3" id="KW-0808">Transferase</keyword>
<dbReference type="RefSeq" id="WP_246915035.1">
    <property type="nucleotide sequence ID" value="NZ_CP090145.1"/>
</dbReference>
<keyword evidence="4" id="KW-1185">Reference proteome</keyword>
<evidence type="ECO:0000313" key="4">
    <source>
        <dbReference type="Proteomes" id="UP000830454"/>
    </source>
</evidence>
<dbReference type="SUPFAM" id="SSF56672">
    <property type="entry name" value="DNA/RNA polymerases"/>
    <property type="match status" value="1"/>
</dbReference>
<dbReference type="InterPro" id="IPR051083">
    <property type="entry name" value="GrpII_Intron_Splice-Mob/Def"/>
</dbReference>
<keyword evidence="3" id="KW-0548">Nucleotidyltransferase</keyword>
<dbReference type="PANTHER" id="PTHR34047:SF8">
    <property type="entry name" value="PROTEIN YKFC"/>
    <property type="match status" value="1"/>
</dbReference>
<dbReference type="Pfam" id="PF00078">
    <property type="entry name" value="RVT_1"/>
    <property type="match status" value="1"/>
</dbReference>
<reference evidence="3" key="2">
    <citation type="submission" date="2022-04" db="EMBL/GenBank/DDBJ databases">
        <title>Complete Genome Sequence of Flavobacterium sediminilitoris YSM-43, Isolated from a Tidal Sediment.</title>
        <authorList>
            <person name="Lee P.A."/>
        </authorList>
    </citation>
    <scope>NUCLEOTIDE SEQUENCE</scope>
    <source>
        <strain evidence="3">YSM-43</strain>
    </source>
</reference>